<gene>
    <name evidence="3" type="ORF">ACA1_387880</name>
</gene>
<evidence type="ECO:0000313" key="4">
    <source>
        <dbReference type="Proteomes" id="UP000011083"/>
    </source>
</evidence>
<accession>L8GEL4</accession>
<evidence type="ECO:0000259" key="2">
    <source>
        <dbReference type="SMART" id="SM00731"/>
    </source>
</evidence>
<feature type="compositionally biased region" description="Basic and acidic residues" evidence="1">
    <location>
        <begin position="398"/>
        <end position="407"/>
    </location>
</feature>
<proteinExistence type="predicted"/>
<evidence type="ECO:0000313" key="3">
    <source>
        <dbReference type="EMBL" id="ELR11148.1"/>
    </source>
</evidence>
<dbReference type="VEuPathDB" id="AmoebaDB:ACA1_387880"/>
<feature type="region of interest" description="Disordered" evidence="1">
    <location>
        <begin position="59"/>
        <end position="286"/>
    </location>
</feature>
<dbReference type="AlphaFoldDB" id="L8GEL4"/>
<dbReference type="SMART" id="SM00731">
    <property type="entry name" value="SprT"/>
    <property type="match status" value="1"/>
</dbReference>
<dbReference type="OrthoDB" id="20772at2759"/>
<name>L8GEL4_ACACF</name>
<feature type="compositionally biased region" description="Basic and acidic residues" evidence="1">
    <location>
        <begin position="24"/>
        <end position="34"/>
    </location>
</feature>
<feature type="domain" description="SprT-like" evidence="2">
    <location>
        <begin position="435"/>
        <end position="594"/>
    </location>
</feature>
<feature type="compositionally biased region" description="Basic and acidic residues" evidence="1">
    <location>
        <begin position="88"/>
        <end position="110"/>
    </location>
</feature>
<feature type="compositionally biased region" description="Acidic residues" evidence="1">
    <location>
        <begin position="241"/>
        <end position="286"/>
    </location>
</feature>
<dbReference type="KEGG" id="acan:ACA1_387880"/>
<feature type="compositionally biased region" description="Acidic residues" evidence="1">
    <location>
        <begin position="146"/>
        <end position="160"/>
    </location>
</feature>
<dbReference type="EMBL" id="KB008156">
    <property type="protein sequence ID" value="ELR11148.1"/>
    <property type="molecule type" value="Genomic_DNA"/>
</dbReference>
<dbReference type="RefSeq" id="XP_004333161.1">
    <property type="nucleotide sequence ID" value="XM_004333113.1"/>
</dbReference>
<evidence type="ECO:0000256" key="1">
    <source>
        <dbReference type="SAM" id="MobiDB-lite"/>
    </source>
</evidence>
<dbReference type="OMA" id="WLNDSPE"/>
<dbReference type="PANTHER" id="PTHR23099:SF0">
    <property type="entry name" value="GERM CELL NUCLEAR ACIDIC PROTEIN"/>
    <property type="match status" value="1"/>
</dbReference>
<feature type="compositionally biased region" description="Basic and acidic residues" evidence="1">
    <location>
        <begin position="197"/>
        <end position="214"/>
    </location>
</feature>
<keyword evidence="4" id="KW-1185">Reference proteome</keyword>
<dbReference type="PANTHER" id="PTHR23099">
    <property type="entry name" value="TRANSCRIPTIONAL REGULATOR"/>
    <property type="match status" value="1"/>
</dbReference>
<dbReference type="STRING" id="1257118.L8GEL4"/>
<dbReference type="Proteomes" id="UP000011083">
    <property type="component" value="Unassembled WGS sequence"/>
</dbReference>
<organism evidence="3 4">
    <name type="scientific">Acanthamoeba castellanii (strain ATCC 30010 / Neff)</name>
    <dbReference type="NCBI Taxonomy" id="1257118"/>
    <lineage>
        <taxon>Eukaryota</taxon>
        <taxon>Amoebozoa</taxon>
        <taxon>Discosea</taxon>
        <taxon>Longamoebia</taxon>
        <taxon>Centramoebida</taxon>
        <taxon>Acanthamoebidae</taxon>
        <taxon>Acanthamoeba</taxon>
    </lineage>
</organism>
<feature type="compositionally biased region" description="Basic and acidic residues" evidence="1">
    <location>
        <begin position="59"/>
        <end position="69"/>
    </location>
</feature>
<dbReference type="InterPro" id="IPR006640">
    <property type="entry name" value="SprT-like_domain"/>
</dbReference>
<sequence>MDDDVLVDVFGSLSISAPNKGKGRHEDKENRAELANRSARALQQKAGLLAEKKEELARKKEELARRKQEQAVAKSSERQQSPNRARSHRAENERSEERPTAHGVKERKGEGVATPRRNPNTELSRRPRPSVIVRKERERELLDSLFGDDEDDSSPSEEEEVARPPRRAQVSAAPARKATTVTMTSGTRKNEVPLGKSESEKRHDEAKRKADSGKRRNFRISMFVIREAEEEDKGSRREGEDSGDDEYDLDDSFINDDVEEYDDSDDDTDEDDEDEQEVVECGDSDIEVVSEVCEIDANTKATRKEKEKEKETIVIVLSSDDEAEESTQYYNDVVEVAQTKRKEIERMPHLKKTKEVEVLKTPTRTQATPTTPRTTHQATPRGARQPITRAAQTSTPAQRRERETKEEGIIGSDRRLDAIIERNVFTPREFKQRREALTRDLFREFNKRVFADQLPSDLPISWNSRLLTTAGLCKCVRKLGVRSASVELATKVCTNFQRLFETLIHELCHAGQWLVLEDSTMGHGATFRYWGKLATKAYPGLEVGTCHAYDTVTECRYRYQCTNPRCKTVVGRHSPSLDPSTYRCKSCGSSVEMLLAALARS</sequence>
<feature type="compositionally biased region" description="Basic and acidic residues" evidence="1">
    <location>
        <begin position="133"/>
        <end position="142"/>
    </location>
</feature>
<feature type="region of interest" description="Disordered" evidence="1">
    <location>
        <begin position="362"/>
        <end position="407"/>
    </location>
</feature>
<dbReference type="GO" id="GO:0005634">
    <property type="term" value="C:nucleus"/>
    <property type="evidence" value="ECO:0007669"/>
    <property type="project" value="TreeGrafter"/>
</dbReference>
<dbReference type="GeneID" id="14911595"/>
<feature type="compositionally biased region" description="Low complexity" evidence="1">
    <location>
        <begin position="362"/>
        <end position="380"/>
    </location>
</feature>
<dbReference type="GO" id="GO:0006950">
    <property type="term" value="P:response to stress"/>
    <property type="evidence" value="ECO:0007669"/>
    <property type="project" value="UniProtKB-ARBA"/>
</dbReference>
<reference evidence="3 4" key="1">
    <citation type="journal article" date="2013" name="Genome Biol.">
        <title>Genome of Acanthamoeba castellanii highlights extensive lateral gene transfer and early evolution of tyrosine kinase signaling.</title>
        <authorList>
            <person name="Clarke M."/>
            <person name="Lohan A.J."/>
            <person name="Liu B."/>
            <person name="Lagkouvardos I."/>
            <person name="Roy S."/>
            <person name="Zafar N."/>
            <person name="Bertelli C."/>
            <person name="Schilde C."/>
            <person name="Kianianmomeni A."/>
            <person name="Burglin T.R."/>
            <person name="Frech C."/>
            <person name="Turcotte B."/>
            <person name="Kopec K.O."/>
            <person name="Synnott J.M."/>
            <person name="Choo C."/>
            <person name="Paponov I."/>
            <person name="Finkler A."/>
            <person name="Soon Heng Tan C."/>
            <person name="Hutchins A.P."/>
            <person name="Weinmeier T."/>
            <person name="Rattei T."/>
            <person name="Chu J.S."/>
            <person name="Gimenez G."/>
            <person name="Irimia M."/>
            <person name="Rigden D.J."/>
            <person name="Fitzpatrick D.A."/>
            <person name="Lorenzo-Morales J."/>
            <person name="Bateman A."/>
            <person name="Chiu C.H."/>
            <person name="Tang P."/>
            <person name="Hegemann P."/>
            <person name="Fromm H."/>
            <person name="Raoult D."/>
            <person name="Greub G."/>
            <person name="Miranda-Saavedra D."/>
            <person name="Chen N."/>
            <person name="Nash P."/>
            <person name="Ginger M.L."/>
            <person name="Horn M."/>
            <person name="Schaap P."/>
            <person name="Caler L."/>
            <person name="Loftus B."/>
        </authorList>
    </citation>
    <scope>NUCLEOTIDE SEQUENCE [LARGE SCALE GENOMIC DNA]</scope>
    <source>
        <strain evidence="3 4">Neff</strain>
    </source>
</reference>
<feature type="region of interest" description="Disordered" evidence="1">
    <location>
        <begin position="14"/>
        <end position="40"/>
    </location>
</feature>
<dbReference type="Pfam" id="PF10263">
    <property type="entry name" value="SprT-like"/>
    <property type="match status" value="1"/>
</dbReference>
<protein>
    <recommendedName>
        <fullName evidence="2">SprT-like domain-containing protein</fullName>
    </recommendedName>
</protein>